<sequence>MIPFFSCARGDCVLPTRSACDHGASALSSREMPIHAEACHVDGQRLPHRPPERRQGDRQGQRSKY</sequence>
<keyword evidence="4" id="KW-1185">Reference proteome</keyword>
<proteinExistence type="predicted"/>
<dbReference type="Proteomes" id="UP000499080">
    <property type="component" value="Unassembled WGS sequence"/>
</dbReference>
<reference evidence="2 4" key="1">
    <citation type="journal article" date="2019" name="Sci. Rep.">
        <title>Orb-weaving spider Araneus ventricosus genome elucidates the spidroin gene catalogue.</title>
        <authorList>
            <person name="Kono N."/>
            <person name="Nakamura H."/>
            <person name="Ohtoshi R."/>
            <person name="Moran D.A.P."/>
            <person name="Shinohara A."/>
            <person name="Yoshida Y."/>
            <person name="Fujiwara M."/>
            <person name="Mori M."/>
            <person name="Tomita M."/>
            <person name="Arakawa K."/>
        </authorList>
    </citation>
    <scope>NUCLEOTIDE SEQUENCE [LARGE SCALE GENOMIC DNA]</scope>
</reference>
<gene>
    <name evidence="2" type="ORF">AVEN_10416_1</name>
    <name evidence="3" type="ORF">AVEN_107554_1</name>
</gene>
<organism evidence="2 4">
    <name type="scientific">Araneus ventricosus</name>
    <name type="common">Orbweaver spider</name>
    <name type="synonym">Epeira ventricosa</name>
    <dbReference type="NCBI Taxonomy" id="182803"/>
    <lineage>
        <taxon>Eukaryota</taxon>
        <taxon>Metazoa</taxon>
        <taxon>Ecdysozoa</taxon>
        <taxon>Arthropoda</taxon>
        <taxon>Chelicerata</taxon>
        <taxon>Arachnida</taxon>
        <taxon>Araneae</taxon>
        <taxon>Araneomorphae</taxon>
        <taxon>Entelegynae</taxon>
        <taxon>Araneoidea</taxon>
        <taxon>Araneidae</taxon>
        <taxon>Araneus</taxon>
    </lineage>
</organism>
<name>A0A4Y2G1Q2_ARAVE</name>
<dbReference type="EMBL" id="BGPR01177654">
    <property type="protein sequence ID" value="GBM52142.1"/>
    <property type="molecule type" value="Genomic_DNA"/>
</dbReference>
<protein>
    <submittedName>
        <fullName evidence="2">Uncharacterized protein</fullName>
    </submittedName>
</protein>
<accession>A0A4Y2G1Q2</accession>
<evidence type="ECO:0000313" key="3">
    <source>
        <dbReference type="EMBL" id="GBM52142.1"/>
    </source>
</evidence>
<dbReference type="AlphaFoldDB" id="A0A4Y2G1Q2"/>
<evidence type="ECO:0000313" key="2">
    <source>
        <dbReference type="EMBL" id="GBM47207.1"/>
    </source>
</evidence>
<evidence type="ECO:0000256" key="1">
    <source>
        <dbReference type="SAM" id="MobiDB-lite"/>
    </source>
</evidence>
<feature type="region of interest" description="Disordered" evidence="1">
    <location>
        <begin position="41"/>
        <end position="65"/>
    </location>
</feature>
<feature type="non-terminal residue" evidence="2">
    <location>
        <position position="65"/>
    </location>
</feature>
<dbReference type="EMBL" id="BGPR01097909">
    <property type="protein sequence ID" value="GBM47207.1"/>
    <property type="molecule type" value="Genomic_DNA"/>
</dbReference>
<evidence type="ECO:0000313" key="4">
    <source>
        <dbReference type="Proteomes" id="UP000499080"/>
    </source>
</evidence>
<comment type="caution">
    <text evidence="2">The sequence shown here is derived from an EMBL/GenBank/DDBJ whole genome shotgun (WGS) entry which is preliminary data.</text>
</comment>